<evidence type="ECO:0000256" key="1">
    <source>
        <dbReference type="SAM" id="MobiDB-lite"/>
    </source>
</evidence>
<sequence length="120" mass="13775">MGEIRMSGEERKDPGSSLTIDRAAFLLLRVKRVFKKRKQQRKEKTPTPEQSSVIPDISNKPSSKVTTATSLLTYVEPVNQSLEKSWETEEVPVKAKKDNSHMYLKIRTHRDYNSMAVRSP</sequence>
<comment type="caution">
    <text evidence="2">The sequence shown here is derived from an EMBL/GenBank/DDBJ whole genome shotgun (WGS) entry which is preliminary data.</text>
</comment>
<dbReference type="InParanoid" id="A0A482XTY5"/>
<reference evidence="2 3" key="1">
    <citation type="journal article" date="2017" name="Gigascience">
        <title>Genome sequence of the small brown planthopper, Laodelphax striatellus.</title>
        <authorList>
            <person name="Zhu J."/>
            <person name="Jiang F."/>
            <person name="Wang X."/>
            <person name="Yang P."/>
            <person name="Bao Y."/>
            <person name="Zhao W."/>
            <person name="Wang W."/>
            <person name="Lu H."/>
            <person name="Wang Q."/>
            <person name="Cui N."/>
            <person name="Li J."/>
            <person name="Chen X."/>
            <person name="Luo L."/>
            <person name="Yu J."/>
            <person name="Kang L."/>
            <person name="Cui F."/>
        </authorList>
    </citation>
    <scope>NUCLEOTIDE SEQUENCE [LARGE SCALE GENOMIC DNA]</scope>
    <source>
        <strain evidence="2">Lst14</strain>
    </source>
</reference>
<dbReference type="AlphaFoldDB" id="A0A482XTY5"/>
<protein>
    <submittedName>
        <fullName evidence="2">Uncharacterized protein</fullName>
    </submittedName>
</protein>
<feature type="region of interest" description="Disordered" evidence="1">
    <location>
        <begin position="36"/>
        <end position="63"/>
    </location>
</feature>
<gene>
    <name evidence="2" type="ORF">LSTR_LSTR003267</name>
</gene>
<dbReference type="Proteomes" id="UP000291343">
    <property type="component" value="Unassembled WGS sequence"/>
</dbReference>
<feature type="compositionally biased region" description="Polar residues" evidence="1">
    <location>
        <begin position="47"/>
        <end position="63"/>
    </location>
</feature>
<accession>A0A482XTY5</accession>
<name>A0A482XTY5_LAOST</name>
<keyword evidence="3" id="KW-1185">Reference proteome</keyword>
<dbReference type="SMR" id="A0A482XTY5"/>
<dbReference type="STRING" id="195883.A0A482XTY5"/>
<evidence type="ECO:0000313" key="2">
    <source>
        <dbReference type="EMBL" id="RZF48887.1"/>
    </source>
</evidence>
<dbReference type="EMBL" id="QKKF02000897">
    <property type="protein sequence ID" value="RZF48887.1"/>
    <property type="molecule type" value="Genomic_DNA"/>
</dbReference>
<proteinExistence type="predicted"/>
<evidence type="ECO:0000313" key="3">
    <source>
        <dbReference type="Proteomes" id="UP000291343"/>
    </source>
</evidence>
<organism evidence="2 3">
    <name type="scientific">Laodelphax striatellus</name>
    <name type="common">Small brown planthopper</name>
    <name type="synonym">Delphax striatella</name>
    <dbReference type="NCBI Taxonomy" id="195883"/>
    <lineage>
        <taxon>Eukaryota</taxon>
        <taxon>Metazoa</taxon>
        <taxon>Ecdysozoa</taxon>
        <taxon>Arthropoda</taxon>
        <taxon>Hexapoda</taxon>
        <taxon>Insecta</taxon>
        <taxon>Pterygota</taxon>
        <taxon>Neoptera</taxon>
        <taxon>Paraneoptera</taxon>
        <taxon>Hemiptera</taxon>
        <taxon>Auchenorrhyncha</taxon>
        <taxon>Fulgoroidea</taxon>
        <taxon>Delphacidae</taxon>
        <taxon>Criomorphinae</taxon>
        <taxon>Laodelphax</taxon>
    </lineage>
</organism>